<evidence type="ECO:0000256" key="1">
    <source>
        <dbReference type="ARBA" id="ARBA00023015"/>
    </source>
</evidence>
<dbReference type="KEGG" id="rtn:A6122_0515"/>
<dbReference type="InterPro" id="IPR010982">
    <property type="entry name" value="Lambda_DNA-bd_dom_sf"/>
</dbReference>
<proteinExistence type="predicted"/>
<accession>A0A160KQM7</accession>
<evidence type="ECO:0000256" key="2">
    <source>
        <dbReference type="ARBA" id="ARBA00023125"/>
    </source>
</evidence>
<keyword evidence="1" id="KW-0805">Transcription regulation</keyword>
<dbReference type="PROSITE" id="PS50943">
    <property type="entry name" value="HTH_CROC1"/>
    <property type="match status" value="1"/>
</dbReference>
<gene>
    <name evidence="6" type="ORF">A6122_0515</name>
</gene>
<dbReference type="PANTHER" id="PTHR30146">
    <property type="entry name" value="LACI-RELATED TRANSCRIPTIONAL REPRESSOR"/>
    <property type="match status" value="1"/>
</dbReference>
<evidence type="ECO:0000259" key="4">
    <source>
        <dbReference type="PROSITE" id="PS50932"/>
    </source>
</evidence>
<dbReference type="SMART" id="SM00354">
    <property type="entry name" value="HTH_LACI"/>
    <property type="match status" value="1"/>
</dbReference>
<dbReference type="InterPro" id="IPR028082">
    <property type="entry name" value="Peripla_BP_I"/>
</dbReference>
<sequence>MSEATGIRSGGRSPTLEMVAARAGVSRATVSRVVNGAPQVAAEIVAAVQKAIGELDYVPNRAARMLASRRTQSIALIVPESTARVFADPFFAAIVQGAAMRLADTDYTLSMLIASETDGEKTRRYLLGGNVDGALVVSHHSGDHSYAALSGTLPIVFGGRPLSPEERGSYFVDVDNVEGAAVATAHLIERGRRRIATIAGPADMPPGVDRLIGWRGALTDAGLADDLVEWGDFSPASGTEAMRRLLARDPDLDGVFAANDQMAVGAYAALREAGRRIAEDVSVVGFDDDLFARNAVPALTTVRQIPDELGARMIELLTARIEGLPVEHRTLMPTTLVVRASS</sequence>
<dbReference type="SUPFAM" id="SSF53822">
    <property type="entry name" value="Periplasmic binding protein-like I"/>
    <property type="match status" value="1"/>
</dbReference>
<dbReference type="InterPro" id="IPR046335">
    <property type="entry name" value="LacI/GalR-like_sensor"/>
</dbReference>
<name>A0A160KQM7_9MICO</name>
<dbReference type="CDD" id="cd01392">
    <property type="entry name" value="HTH_LacI"/>
    <property type="match status" value="1"/>
</dbReference>
<dbReference type="PANTHER" id="PTHR30146:SF109">
    <property type="entry name" value="HTH-TYPE TRANSCRIPTIONAL REGULATOR GALS"/>
    <property type="match status" value="1"/>
</dbReference>
<dbReference type="InterPro" id="IPR000843">
    <property type="entry name" value="HTH_LacI"/>
</dbReference>
<dbReference type="PATRIC" id="fig|33888.3.peg.581"/>
<dbReference type="EMBL" id="CP015515">
    <property type="protein sequence ID" value="AND15673.1"/>
    <property type="molecule type" value="Genomic_DNA"/>
</dbReference>
<feature type="domain" description="HTH cro/C1-type" evidence="5">
    <location>
        <begin position="15"/>
        <end position="58"/>
    </location>
</feature>
<dbReference type="Proteomes" id="UP000077071">
    <property type="component" value="Chromosome"/>
</dbReference>
<protein>
    <submittedName>
        <fullName evidence="6">LacI family transcriptional regulator</fullName>
    </submittedName>
</protein>
<dbReference type="AlphaFoldDB" id="A0A160KQM7"/>
<feature type="domain" description="HTH lacI-type" evidence="4">
    <location>
        <begin position="14"/>
        <end position="68"/>
    </location>
</feature>
<dbReference type="SUPFAM" id="SSF47413">
    <property type="entry name" value="lambda repressor-like DNA-binding domains"/>
    <property type="match status" value="1"/>
</dbReference>
<reference evidence="6 7" key="1">
    <citation type="submission" date="2016-05" db="EMBL/GenBank/DDBJ databases">
        <title>Complete genome sequence of Rathayibacter tritici NCPPB 1953.</title>
        <authorList>
            <person name="Park J."/>
            <person name="Lee H.-H."/>
            <person name="Lee S.-W."/>
            <person name="Seo Y.-S."/>
        </authorList>
    </citation>
    <scope>NUCLEOTIDE SEQUENCE [LARGE SCALE GENOMIC DNA]</scope>
    <source>
        <strain evidence="6 7">NCPPB 1953</strain>
    </source>
</reference>
<keyword evidence="2" id="KW-0238">DNA-binding</keyword>
<keyword evidence="3" id="KW-0804">Transcription</keyword>
<evidence type="ECO:0000313" key="6">
    <source>
        <dbReference type="EMBL" id="AND15673.1"/>
    </source>
</evidence>
<dbReference type="Gene3D" id="1.10.260.40">
    <property type="entry name" value="lambda repressor-like DNA-binding domains"/>
    <property type="match status" value="1"/>
</dbReference>
<dbReference type="PROSITE" id="PS50932">
    <property type="entry name" value="HTH_LACI_2"/>
    <property type="match status" value="1"/>
</dbReference>
<dbReference type="Pfam" id="PF13377">
    <property type="entry name" value="Peripla_BP_3"/>
    <property type="match status" value="1"/>
</dbReference>
<evidence type="ECO:0000259" key="5">
    <source>
        <dbReference type="PROSITE" id="PS50943"/>
    </source>
</evidence>
<evidence type="ECO:0000256" key="3">
    <source>
        <dbReference type="ARBA" id="ARBA00023163"/>
    </source>
</evidence>
<dbReference type="GO" id="GO:0003700">
    <property type="term" value="F:DNA-binding transcription factor activity"/>
    <property type="evidence" value="ECO:0007669"/>
    <property type="project" value="TreeGrafter"/>
</dbReference>
<dbReference type="Pfam" id="PF00356">
    <property type="entry name" value="LacI"/>
    <property type="match status" value="1"/>
</dbReference>
<dbReference type="Gene3D" id="3.40.50.2300">
    <property type="match status" value="2"/>
</dbReference>
<dbReference type="GO" id="GO:0000976">
    <property type="term" value="F:transcription cis-regulatory region binding"/>
    <property type="evidence" value="ECO:0007669"/>
    <property type="project" value="TreeGrafter"/>
</dbReference>
<evidence type="ECO:0000313" key="7">
    <source>
        <dbReference type="Proteomes" id="UP000077071"/>
    </source>
</evidence>
<dbReference type="CDD" id="cd06267">
    <property type="entry name" value="PBP1_LacI_sugar_binding-like"/>
    <property type="match status" value="1"/>
</dbReference>
<organism evidence="6 7">
    <name type="scientific">Rathayibacter tritici</name>
    <dbReference type="NCBI Taxonomy" id="33888"/>
    <lineage>
        <taxon>Bacteria</taxon>
        <taxon>Bacillati</taxon>
        <taxon>Actinomycetota</taxon>
        <taxon>Actinomycetes</taxon>
        <taxon>Micrococcales</taxon>
        <taxon>Microbacteriaceae</taxon>
        <taxon>Rathayibacter</taxon>
    </lineage>
</organism>
<keyword evidence="7" id="KW-1185">Reference proteome</keyword>
<dbReference type="STRING" id="33888.A6122_0515"/>
<dbReference type="InterPro" id="IPR001387">
    <property type="entry name" value="Cro/C1-type_HTH"/>
</dbReference>